<proteinExistence type="predicted"/>
<name>A0A507DTE4_9FUNG</name>
<feature type="coiled-coil region" evidence="1">
    <location>
        <begin position="992"/>
        <end position="1019"/>
    </location>
</feature>
<evidence type="ECO:0000256" key="1">
    <source>
        <dbReference type="SAM" id="Coils"/>
    </source>
</evidence>
<comment type="caution">
    <text evidence="3">The sequence shown here is derived from an EMBL/GenBank/DDBJ whole genome shotgun (WGS) entry which is preliminary data.</text>
</comment>
<dbReference type="InterPro" id="IPR000157">
    <property type="entry name" value="TIR_dom"/>
</dbReference>
<evidence type="ECO:0000313" key="3">
    <source>
        <dbReference type="EMBL" id="TPX54218.1"/>
    </source>
</evidence>
<reference evidence="3 4" key="1">
    <citation type="journal article" date="2019" name="Sci. Rep.">
        <title>Comparative genomics of chytrid fungi reveal insights into the obligate biotrophic and pathogenic lifestyle of Synchytrium endobioticum.</title>
        <authorList>
            <person name="van de Vossenberg B.T.L.H."/>
            <person name="Warris S."/>
            <person name="Nguyen H.D.T."/>
            <person name="van Gent-Pelzer M.P.E."/>
            <person name="Joly D.L."/>
            <person name="van de Geest H.C."/>
            <person name="Bonants P.J.M."/>
            <person name="Smith D.S."/>
            <person name="Levesque C.A."/>
            <person name="van der Lee T.A.J."/>
        </authorList>
    </citation>
    <scope>NUCLEOTIDE SEQUENCE [LARGE SCALE GENOMIC DNA]</scope>
    <source>
        <strain evidence="3 4">CBS 675.73</strain>
    </source>
</reference>
<protein>
    <recommendedName>
        <fullName evidence="2">TIR domain-containing protein</fullName>
    </recommendedName>
</protein>
<dbReference type="GO" id="GO:0007165">
    <property type="term" value="P:signal transduction"/>
    <property type="evidence" value="ECO:0007669"/>
    <property type="project" value="InterPro"/>
</dbReference>
<dbReference type="Proteomes" id="UP000320333">
    <property type="component" value="Unassembled WGS sequence"/>
</dbReference>
<dbReference type="EMBL" id="QEAP01000907">
    <property type="protein sequence ID" value="TPX54218.1"/>
    <property type="molecule type" value="Genomic_DNA"/>
</dbReference>
<keyword evidence="1" id="KW-0175">Coiled coil</keyword>
<dbReference type="OrthoDB" id="2148946at2759"/>
<evidence type="ECO:0000259" key="2">
    <source>
        <dbReference type="Pfam" id="PF13676"/>
    </source>
</evidence>
<dbReference type="Gene3D" id="3.40.50.10140">
    <property type="entry name" value="Toll/interleukin-1 receptor homology (TIR) domain"/>
    <property type="match status" value="2"/>
</dbReference>
<dbReference type="Pfam" id="PF13676">
    <property type="entry name" value="TIR_2"/>
    <property type="match status" value="2"/>
</dbReference>
<dbReference type="PANTHER" id="PTHR46270">
    <property type="entry name" value="ARMADILLO-TYPE FOLD-RELATED"/>
    <property type="match status" value="1"/>
</dbReference>
<feature type="domain" description="TIR" evidence="2">
    <location>
        <begin position="813"/>
        <end position="912"/>
    </location>
</feature>
<feature type="domain" description="TIR" evidence="2">
    <location>
        <begin position="644"/>
        <end position="761"/>
    </location>
</feature>
<evidence type="ECO:0000313" key="4">
    <source>
        <dbReference type="Proteomes" id="UP000320333"/>
    </source>
</evidence>
<accession>A0A507DTE4</accession>
<dbReference type="AlphaFoldDB" id="A0A507DTE4"/>
<sequence>MFKPVDVEDTLPILLDPALQQQAISPVAKRRILSEFRSNFPSNDVDLGKELIITQVIPLLKAAKSDPNRSLLWMLDGLSHPLSYSVLQTQFFEDDMEVAFQLLDLMHDNIYSQPDETIASDYDELKNLAYFLASFFRLEAVRTHLKKHLTLDFIEKWALLCPRFEIGEKLLYIIRDLETPLDIPDPLIRQMESFDNSRFKILQKALLETSPLVCVDELAPPQARRASLKAVKLATETLSITNSSRSQRQKATQVIQEFGTIALALVQQADFPQLTDLWMDIITNVRRLIDSNVILKDEAGWYMDSIIQVCKACVEDGQSGIVDWFAGGYLLTDYMKQIADSQPDAAENLIGHLFKSSILTSPEMFALFAQLGEVAKRAALSNVDVLIRYAKDESDAGIGMIPRMIMNDHPEPFFPYLRDILEIPNLLSVLLPKVPATHFEVSDVDLLLRYASDAGLFALVPTAIDGIIKLNPSKFTDEAVIRNMIEKLNSPDSPMAAYFAISSYAITVLTTISSSSKEGCQIACPIFFELLSNVLGKVPRHSSTHTAVQMILTSLANSAKFYPDVLLPREKEIMDLRNDPVSNEGSISDTLDLIYNNLHGVSLQALTEKFSNSMKSLGINPDDPFFDAVKESMDREEREEYDCMLSYNWGQQPVVIRIRDSLVARGFTVWLDLEQMSGNVYGKMAEAVLGSKVVIPCLSASYEASGNCKRELGFAADQTRTGKKIVPVRMENTNFTWTALITSGLLYTFIDGSETPDAWERALDGLAKEISVVVGKREPVSSTSEGTSEKTQDELFEQAIQNAQEKENQIWGQQECVIKIRDSLESRGLTVWIDLEAMSGNVYSKMAEAVLGSQVIVTCISHGYEASGNCKRELNFAYEQSKYGKKLIALELEDGPFTWTDEILNGIDRISVKRREMLEPFEWNRAMDELSDAVKSAIASTAAANVAVEPTVPESAAAVVQAVEAPAVVAIPVSTPSSSNVTNESVVDTGIVSQLQTRIDDLERRLQESEKKRAQEVERLGKTLSQQIAFTKAIANFLGVKPPSEE</sequence>
<dbReference type="STRING" id="246404.A0A507DTE4"/>
<gene>
    <name evidence="3" type="ORF">CcCBS67573_g09605</name>
</gene>
<dbReference type="PANTHER" id="PTHR46270:SF2">
    <property type="entry name" value="TIR DOMAIN-CONTAINING PROTEIN"/>
    <property type="match status" value="1"/>
</dbReference>
<dbReference type="InterPro" id="IPR035897">
    <property type="entry name" value="Toll_tir_struct_dom_sf"/>
</dbReference>
<keyword evidence="4" id="KW-1185">Reference proteome</keyword>
<organism evidence="3 4">
    <name type="scientific">Chytriomyces confervae</name>
    <dbReference type="NCBI Taxonomy" id="246404"/>
    <lineage>
        <taxon>Eukaryota</taxon>
        <taxon>Fungi</taxon>
        <taxon>Fungi incertae sedis</taxon>
        <taxon>Chytridiomycota</taxon>
        <taxon>Chytridiomycota incertae sedis</taxon>
        <taxon>Chytridiomycetes</taxon>
        <taxon>Chytridiales</taxon>
        <taxon>Chytriomycetaceae</taxon>
        <taxon>Chytriomyces</taxon>
    </lineage>
</organism>
<dbReference type="SUPFAM" id="SSF52200">
    <property type="entry name" value="Toll/Interleukin receptor TIR domain"/>
    <property type="match status" value="2"/>
</dbReference>